<accession>A0A5U0HC45</accession>
<gene>
    <name evidence="2" type="ORF">B6N72_18960</name>
</gene>
<feature type="signal peptide" evidence="1">
    <location>
        <begin position="1"/>
        <end position="19"/>
    </location>
</feature>
<keyword evidence="1" id="KW-0732">Signal</keyword>
<dbReference type="EMBL" id="AAGIGS010000015">
    <property type="protein sequence ID" value="EBO3623681.1"/>
    <property type="molecule type" value="Genomic_DNA"/>
</dbReference>
<evidence type="ECO:0000256" key="1">
    <source>
        <dbReference type="SAM" id="SignalP"/>
    </source>
</evidence>
<name>A0A5U0HC45_SALER</name>
<sequence length="92" mass="10232">MKLYWVLFGLSLASFGTLAGHHLSDSQVKKEIIKESIEGYPGVCACPYNHTRNGSSCGRRSAYSRNGGFDTVCYPSDVSKKMIKEWRSVHEG</sequence>
<protein>
    <submittedName>
        <fullName evidence="2">Uncharacterized protein</fullName>
    </submittedName>
</protein>
<proteinExistence type="predicted"/>
<feature type="chain" id="PRO_5026350666" evidence="1">
    <location>
        <begin position="20"/>
        <end position="92"/>
    </location>
</feature>
<reference evidence="2" key="1">
    <citation type="submission" date="2018-07" db="EMBL/GenBank/DDBJ databases">
        <authorList>
            <consortium name="PulseNet: The National Subtyping Network for Foodborne Disease Surveillance"/>
            <person name="Tarr C.L."/>
            <person name="Trees E."/>
            <person name="Katz L.S."/>
            <person name="Carleton-Romer H.A."/>
            <person name="Stroika S."/>
            <person name="Kucerova Z."/>
            <person name="Roache K.F."/>
            <person name="Sabol A.L."/>
            <person name="Besser J."/>
            <person name="Gerner-Smidt P."/>
        </authorList>
    </citation>
    <scope>NUCLEOTIDE SEQUENCE</scope>
    <source>
        <strain evidence="2">PNUSAS009482</strain>
    </source>
</reference>
<evidence type="ECO:0000313" key="2">
    <source>
        <dbReference type="EMBL" id="EBO3623681.1"/>
    </source>
</evidence>
<organism evidence="2">
    <name type="scientific">Salmonella enterica</name>
    <name type="common">Salmonella choleraesuis</name>
    <dbReference type="NCBI Taxonomy" id="28901"/>
    <lineage>
        <taxon>Bacteria</taxon>
        <taxon>Pseudomonadati</taxon>
        <taxon>Pseudomonadota</taxon>
        <taxon>Gammaproteobacteria</taxon>
        <taxon>Enterobacterales</taxon>
        <taxon>Enterobacteriaceae</taxon>
        <taxon>Salmonella</taxon>
    </lineage>
</organism>
<dbReference type="AlphaFoldDB" id="A0A5U0HC45"/>
<comment type="caution">
    <text evidence="2">The sequence shown here is derived from an EMBL/GenBank/DDBJ whole genome shotgun (WGS) entry which is preliminary data.</text>
</comment>